<keyword evidence="1" id="KW-0961">Cell wall biogenesis/degradation</keyword>
<organism evidence="2 3">
    <name type="scientific">Bacillus songklensis</name>
    <dbReference type="NCBI Taxonomy" id="1069116"/>
    <lineage>
        <taxon>Bacteria</taxon>
        <taxon>Bacillati</taxon>
        <taxon>Bacillota</taxon>
        <taxon>Bacilli</taxon>
        <taxon>Bacillales</taxon>
        <taxon>Bacillaceae</taxon>
        <taxon>Bacillus</taxon>
    </lineage>
</organism>
<dbReference type="InterPro" id="IPR021260">
    <property type="entry name" value="Amj"/>
</dbReference>
<accession>A0ABV8B752</accession>
<reference evidence="3" key="1">
    <citation type="journal article" date="2019" name="Int. J. Syst. Evol. Microbiol.">
        <title>The Global Catalogue of Microorganisms (GCM) 10K type strain sequencing project: providing services to taxonomists for standard genome sequencing and annotation.</title>
        <authorList>
            <consortium name="The Broad Institute Genomics Platform"/>
            <consortium name="The Broad Institute Genome Sequencing Center for Infectious Disease"/>
            <person name="Wu L."/>
            <person name="Ma J."/>
        </authorList>
    </citation>
    <scope>NUCLEOTIDE SEQUENCE [LARGE SCALE GENOMIC DNA]</scope>
    <source>
        <strain evidence="3">CCUG 61889</strain>
    </source>
</reference>
<protein>
    <recommendedName>
        <fullName evidence="1">Lipid II flippase Amj</fullName>
    </recommendedName>
</protein>
<dbReference type="RefSeq" id="WP_377918511.1">
    <property type="nucleotide sequence ID" value="NZ_JBHRZT010000072.1"/>
</dbReference>
<comment type="caution">
    <text evidence="1">Lacks conserved residue(s) required for the propagation of feature annotation.</text>
</comment>
<feature type="transmembrane region" description="Helical" evidence="1">
    <location>
        <begin position="82"/>
        <end position="105"/>
    </location>
</feature>
<feature type="transmembrane region" description="Helical" evidence="1">
    <location>
        <begin position="230"/>
        <end position="260"/>
    </location>
</feature>
<comment type="similarity">
    <text evidence="1">Belongs to the Amj family.</text>
</comment>
<evidence type="ECO:0000313" key="3">
    <source>
        <dbReference type="Proteomes" id="UP001595752"/>
    </source>
</evidence>
<keyword evidence="1" id="KW-0812">Transmembrane</keyword>
<keyword evidence="1" id="KW-1003">Cell membrane</keyword>
<feature type="transmembrane region" description="Helical" evidence="1">
    <location>
        <begin position="6"/>
        <end position="23"/>
    </location>
</feature>
<evidence type="ECO:0000256" key="1">
    <source>
        <dbReference type="HAMAP-Rule" id="MF_02077"/>
    </source>
</evidence>
<feature type="transmembrane region" description="Helical" evidence="1">
    <location>
        <begin position="158"/>
        <end position="180"/>
    </location>
</feature>
<dbReference type="Proteomes" id="UP001595752">
    <property type="component" value="Unassembled WGS sequence"/>
</dbReference>
<keyword evidence="1" id="KW-0133">Cell shape</keyword>
<keyword evidence="1" id="KW-0472">Membrane</keyword>
<comment type="subcellular location">
    <subcellularLocation>
        <location evidence="1">Cell membrane</location>
        <topology evidence="1">Multi-pass membrane protein</topology>
    </subcellularLocation>
</comment>
<sequence length="267" mass="29182">MAEKLLVICIFTLIIHMIDTLSYSVRIAGVRTGKLAVALSLFSIIVIFSRTANMVQAPLTGGLVDAAKKTGNLLVLNEQFQWILASASVGTLLGAFFIPTFISLFSRSISHLEAAGSVPKMMRNIATVHHLHYSAKHVRIPRRRMLAQLRIGWVPKRLFLLNIFATMIYTVGVLATLYASLLNPEYSSIALMSSGLINGIATIILVVFVDPQVALLTEQVMKGTRGNAALNKTVGVLVLARFLGTIGAQFLLIPAAYYIAWFSQFFA</sequence>
<feature type="transmembrane region" description="Helical" evidence="1">
    <location>
        <begin position="186"/>
        <end position="209"/>
    </location>
</feature>
<comment type="function">
    <text evidence="1">Involved in peptidoglycan biosynthesis. Transports lipid-linked peptidoglycan precursors from the inner to the outer leaflet of the cytoplasmic membrane.</text>
</comment>
<keyword evidence="3" id="KW-1185">Reference proteome</keyword>
<keyword evidence="1" id="KW-0813">Transport</keyword>
<dbReference type="EMBL" id="JBHRZT010000072">
    <property type="protein sequence ID" value="MFC3886143.1"/>
    <property type="molecule type" value="Genomic_DNA"/>
</dbReference>
<comment type="caution">
    <text evidence="2">The sequence shown here is derived from an EMBL/GenBank/DDBJ whole genome shotgun (WGS) entry which is preliminary data.</text>
</comment>
<gene>
    <name evidence="1" type="primary">amj</name>
    <name evidence="2" type="ORF">ACFOU2_22720</name>
</gene>
<evidence type="ECO:0000313" key="2">
    <source>
        <dbReference type="EMBL" id="MFC3886143.1"/>
    </source>
</evidence>
<keyword evidence="1" id="KW-0573">Peptidoglycan synthesis</keyword>
<proteinExistence type="inferred from homology"/>
<dbReference type="HAMAP" id="MF_02077">
    <property type="entry name" value="Amj_flippase"/>
    <property type="match status" value="1"/>
</dbReference>
<dbReference type="Pfam" id="PF10997">
    <property type="entry name" value="Amj"/>
    <property type="match status" value="1"/>
</dbReference>
<comment type="pathway">
    <text evidence="1">Cell wall biogenesis; peptidoglycan biosynthesis.</text>
</comment>
<keyword evidence="1" id="KW-1133">Transmembrane helix</keyword>
<name>A0ABV8B752_9BACI</name>